<dbReference type="EMBL" id="CM042013">
    <property type="protein sequence ID" value="KAI3736512.1"/>
    <property type="molecule type" value="Genomic_DNA"/>
</dbReference>
<accession>A0ACB9CR20</accession>
<organism evidence="1 2">
    <name type="scientific">Cichorium intybus</name>
    <name type="common">Chicory</name>
    <dbReference type="NCBI Taxonomy" id="13427"/>
    <lineage>
        <taxon>Eukaryota</taxon>
        <taxon>Viridiplantae</taxon>
        <taxon>Streptophyta</taxon>
        <taxon>Embryophyta</taxon>
        <taxon>Tracheophyta</taxon>
        <taxon>Spermatophyta</taxon>
        <taxon>Magnoliopsida</taxon>
        <taxon>eudicotyledons</taxon>
        <taxon>Gunneridae</taxon>
        <taxon>Pentapetalae</taxon>
        <taxon>asterids</taxon>
        <taxon>campanulids</taxon>
        <taxon>Asterales</taxon>
        <taxon>Asteraceae</taxon>
        <taxon>Cichorioideae</taxon>
        <taxon>Cichorieae</taxon>
        <taxon>Cichoriinae</taxon>
        <taxon>Cichorium</taxon>
    </lineage>
</organism>
<reference evidence="1 2" key="2">
    <citation type="journal article" date="2022" name="Mol. Ecol. Resour.">
        <title>The genomes of chicory, endive, great burdock and yacon provide insights into Asteraceae paleo-polyploidization history and plant inulin production.</title>
        <authorList>
            <person name="Fan W."/>
            <person name="Wang S."/>
            <person name="Wang H."/>
            <person name="Wang A."/>
            <person name="Jiang F."/>
            <person name="Liu H."/>
            <person name="Zhao H."/>
            <person name="Xu D."/>
            <person name="Zhang Y."/>
        </authorList>
    </citation>
    <scope>NUCLEOTIDE SEQUENCE [LARGE SCALE GENOMIC DNA]</scope>
    <source>
        <strain evidence="2">cv. Punajuju</strain>
        <tissue evidence="1">Leaves</tissue>
    </source>
</reference>
<evidence type="ECO:0000313" key="2">
    <source>
        <dbReference type="Proteomes" id="UP001055811"/>
    </source>
</evidence>
<sequence length="101" mass="11592">MKSLKTYYTNEIGLILHSSCSSICSSKCVINLPLCAEFLGCAISCMTHFIVKDMPHVGPRRSSMLIWDSNYGDFIPHNDNTRMYQCKFLVRTDITFIEKME</sequence>
<evidence type="ECO:0000313" key="1">
    <source>
        <dbReference type="EMBL" id="KAI3736512.1"/>
    </source>
</evidence>
<keyword evidence="2" id="KW-1185">Reference proteome</keyword>
<comment type="caution">
    <text evidence="1">The sequence shown here is derived from an EMBL/GenBank/DDBJ whole genome shotgun (WGS) entry which is preliminary data.</text>
</comment>
<gene>
    <name evidence="1" type="ORF">L2E82_26319</name>
</gene>
<protein>
    <submittedName>
        <fullName evidence="1">Uncharacterized protein</fullName>
    </submittedName>
</protein>
<name>A0ACB9CR20_CICIN</name>
<dbReference type="Proteomes" id="UP001055811">
    <property type="component" value="Linkage Group LG05"/>
</dbReference>
<reference evidence="2" key="1">
    <citation type="journal article" date="2022" name="Mol. Ecol. Resour.">
        <title>The genomes of chicory, endive, great burdock and yacon provide insights into Asteraceae palaeo-polyploidization history and plant inulin production.</title>
        <authorList>
            <person name="Fan W."/>
            <person name="Wang S."/>
            <person name="Wang H."/>
            <person name="Wang A."/>
            <person name="Jiang F."/>
            <person name="Liu H."/>
            <person name="Zhao H."/>
            <person name="Xu D."/>
            <person name="Zhang Y."/>
        </authorList>
    </citation>
    <scope>NUCLEOTIDE SEQUENCE [LARGE SCALE GENOMIC DNA]</scope>
    <source>
        <strain evidence="2">cv. Punajuju</strain>
    </source>
</reference>
<proteinExistence type="predicted"/>